<reference evidence="1" key="1">
    <citation type="submission" date="2019-05" db="EMBL/GenBank/DDBJ databases">
        <title>The de novo reference genome and transcriptome assemblies of the wild tomato species Solanum chilense.</title>
        <authorList>
            <person name="Stam R."/>
            <person name="Nosenko T."/>
            <person name="Hoerger A.C."/>
            <person name="Stephan W."/>
            <person name="Seidel M.A."/>
            <person name="Kuhn J.M.M."/>
            <person name="Haberer G."/>
            <person name="Tellier A."/>
        </authorList>
    </citation>
    <scope>NUCLEOTIDE SEQUENCE</scope>
    <source>
        <tissue evidence="1">Mature leaves</tissue>
    </source>
</reference>
<proteinExistence type="predicted"/>
<name>A0A6N2BFT7_SOLCI</name>
<comment type="caution">
    <text evidence="1">The sequence shown here is derived from an EMBL/GenBank/DDBJ whole genome shotgun (WGS) entry which is preliminary data.</text>
</comment>
<evidence type="ECO:0000313" key="1">
    <source>
        <dbReference type="EMBL" id="TMW91969.1"/>
    </source>
</evidence>
<dbReference type="EMBL" id="RXGB01003510">
    <property type="protein sequence ID" value="TMW91969.1"/>
    <property type="molecule type" value="Genomic_DNA"/>
</dbReference>
<dbReference type="AlphaFoldDB" id="A0A6N2BFT7"/>
<protein>
    <submittedName>
        <fullName evidence="1">Uncharacterized protein</fullName>
    </submittedName>
</protein>
<gene>
    <name evidence="1" type="ORF">EJD97_013682</name>
</gene>
<sequence length="212" mass="23067">MVDIKIILGVIYHSQNSSVHLDKILMLAKNCVDYMDLPPNSTVDDVHGSVPDVSPNSTADVHGSVPDVSPNPAADVHDSADSQKVNYENHSPLMQSRGKENINVEANTSTFQYEKQISPQIRIDLSDMGGVAEDGVGVSVNEGEQQVNDTPKDGDAHQSHQDLNEHIMEKDVDNNVQHNIPHVLPDKITTDASESFTSTTILSSTQAAIEYN</sequence>
<organism evidence="1">
    <name type="scientific">Solanum chilense</name>
    <name type="common">Tomato</name>
    <name type="synonym">Lycopersicon chilense</name>
    <dbReference type="NCBI Taxonomy" id="4083"/>
    <lineage>
        <taxon>Eukaryota</taxon>
        <taxon>Viridiplantae</taxon>
        <taxon>Streptophyta</taxon>
        <taxon>Embryophyta</taxon>
        <taxon>Tracheophyta</taxon>
        <taxon>Spermatophyta</taxon>
        <taxon>Magnoliopsida</taxon>
        <taxon>eudicotyledons</taxon>
        <taxon>Gunneridae</taxon>
        <taxon>Pentapetalae</taxon>
        <taxon>asterids</taxon>
        <taxon>lamiids</taxon>
        <taxon>Solanales</taxon>
        <taxon>Solanaceae</taxon>
        <taxon>Solanoideae</taxon>
        <taxon>Solaneae</taxon>
        <taxon>Solanum</taxon>
        <taxon>Solanum subgen. Lycopersicon</taxon>
    </lineage>
</organism>
<accession>A0A6N2BFT7</accession>